<dbReference type="GO" id="GO:0030246">
    <property type="term" value="F:carbohydrate binding"/>
    <property type="evidence" value="ECO:0007669"/>
    <property type="project" value="UniProtKB-KW"/>
</dbReference>
<gene>
    <name evidence="25" type="ORF">SSX86_019131</name>
    <name evidence="26" type="ORF">SSX86_019133</name>
</gene>
<evidence type="ECO:0000259" key="24">
    <source>
        <dbReference type="PROSITE" id="PS50011"/>
    </source>
</evidence>
<dbReference type="Gene3D" id="3.30.200.20">
    <property type="entry name" value="Phosphorylase Kinase, domain 1"/>
    <property type="match status" value="1"/>
</dbReference>
<dbReference type="EMBL" id="JBCNJP010000019">
    <property type="protein sequence ID" value="KAK9061949.1"/>
    <property type="molecule type" value="Genomic_DNA"/>
</dbReference>
<keyword evidence="8 23" id="KW-0732">Signal</keyword>
<dbReference type="SUPFAM" id="SSF49899">
    <property type="entry name" value="Concanavalin A-like lectins/glucanases"/>
    <property type="match status" value="1"/>
</dbReference>
<keyword evidence="14 22" id="KW-1133">Transmembrane helix</keyword>
<feature type="transmembrane region" description="Helical" evidence="22">
    <location>
        <begin position="263"/>
        <end position="286"/>
    </location>
</feature>
<evidence type="ECO:0000256" key="5">
    <source>
        <dbReference type="ARBA" id="ARBA00022527"/>
    </source>
</evidence>
<feature type="binding site" evidence="21">
    <location>
        <position position="360"/>
    </location>
    <ligand>
        <name>ATP</name>
        <dbReference type="ChEBI" id="CHEBI:30616"/>
    </ligand>
</feature>
<evidence type="ECO:0000313" key="25">
    <source>
        <dbReference type="EMBL" id="KAK9061947.1"/>
    </source>
</evidence>
<dbReference type="Pfam" id="PF00069">
    <property type="entry name" value="Pkinase"/>
    <property type="match status" value="1"/>
</dbReference>
<evidence type="ECO:0000313" key="27">
    <source>
        <dbReference type="Proteomes" id="UP001408789"/>
    </source>
</evidence>
<dbReference type="GO" id="GO:0004674">
    <property type="term" value="F:protein serine/threonine kinase activity"/>
    <property type="evidence" value="ECO:0007669"/>
    <property type="project" value="UniProtKB-KW"/>
</dbReference>
<evidence type="ECO:0000256" key="9">
    <source>
        <dbReference type="ARBA" id="ARBA00022734"/>
    </source>
</evidence>
<dbReference type="InterPro" id="IPR000985">
    <property type="entry name" value="Lectin_LegA_CS"/>
</dbReference>
<dbReference type="SUPFAM" id="SSF56112">
    <property type="entry name" value="Protein kinase-like (PK-like)"/>
    <property type="match status" value="1"/>
</dbReference>
<dbReference type="GO" id="GO:0005886">
    <property type="term" value="C:plasma membrane"/>
    <property type="evidence" value="ECO:0007669"/>
    <property type="project" value="UniProtKB-SubCell"/>
</dbReference>
<comment type="caution">
    <text evidence="26">The sequence shown here is derived from an EMBL/GenBank/DDBJ whole genome shotgun (WGS) entry which is preliminary data.</text>
</comment>
<keyword evidence="6" id="KW-0808">Transferase</keyword>
<dbReference type="CDD" id="cd06899">
    <property type="entry name" value="lectin_legume_LecRK_Arcelin_ConA"/>
    <property type="match status" value="1"/>
</dbReference>
<accession>A0AAP0GVD1</accession>
<dbReference type="InterPro" id="IPR001220">
    <property type="entry name" value="Legume_lectin_dom"/>
</dbReference>
<evidence type="ECO:0000256" key="13">
    <source>
        <dbReference type="ARBA" id="ARBA00022840"/>
    </source>
</evidence>
<sequence length="643" mass="71614">MAIVFWVCSFLFLIPYSVSVEFKIDAFSADSNILYSGDAVLSVGTIEFNKVNYVTRVGQVIYHDAVQIWERKSGKLTDFTTHFTFFIDTQGRSPYGNGLAFFLAPVSFQIPPNSAGGFLGLFNTTYTDSTRNQMIVIEFDSYVNEEWDPPFEHVGINKNSIRSVNSTAWSASLHSGNSTDAWVSYNATTQILDVWWSYDGARRENNSLSYKVDLREVLPERVMVGFSAATGAYVERHVLQSWEFISSLNTIEKGKDNSKEWKLAVGIAVPMGVLVLVTMAACGVFWRRQRKPAEKPMEKVALTSMNDDLERGAGPKRFSYSDLVLATNNFSIDRKLGEGGFGCVYKGYLLCENILVAVKKISQGSKQGKKEYITEVKIISSLRHKNLVRLIGWCHDQTQFLLVYEFMPNGSLDSHLFGRMSPPEWAVRYKIAMGLASALLYLHEEGEKCVVHRDIKTSNIMLDSGFNVKLGDFGLARLMDHDQLGPQTTGLAGTLGYLAPEYVTTGKASKESDIYSFGVVALEIASGHKALDRVDPDSDLGMVQWVWGLLGKGELLSGVDQRLKKDFDSKQVECLMMVGLWCAHPDWNLRPSIGQAIQVLKFEGSLPNLPMKMPVPMYYGEPAAPEVNSGAASITYTDADLIR</sequence>
<name>A0AAP0GVD1_9ASTR</name>
<evidence type="ECO:0000256" key="1">
    <source>
        <dbReference type="ARBA" id="ARBA00004251"/>
    </source>
</evidence>
<keyword evidence="27" id="KW-1185">Reference proteome</keyword>
<dbReference type="Gene3D" id="2.60.120.200">
    <property type="match status" value="1"/>
</dbReference>
<keyword evidence="4" id="KW-1003">Cell membrane</keyword>
<evidence type="ECO:0000256" key="15">
    <source>
        <dbReference type="ARBA" id="ARBA00023136"/>
    </source>
</evidence>
<dbReference type="InterPro" id="IPR013320">
    <property type="entry name" value="ConA-like_dom_sf"/>
</dbReference>
<evidence type="ECO:0000256" key="14">
    <source>
        <dbReference type="ARBA" id="ARBA00022989"/>
    </source>
</evidence>
<evidence type="ECO:0000256" key="22">
    <source>
        <dbReference type="SAM" id="Phobius"/>
    </source>
</evidence>
<keyword evidence="5" id="KW-0723">Serine/threonine-protein kinase</keyword>
<evidence type="ECO:0000256" key="19">
    <source>
        <dbReference type="ARBA" id="ARBA00058818"/>
    </source>
</evidence>
<evidence type="ECO:0000256" key="6">
    <source>
        <dbReference type="ARBA" id="ARBA00022679"/>
    </source>
</evidence>
<keyword evidence="17" id="KW-0325">Glycoprotein</keyword>
<comment type="function">
    <text evidence="19">Promotes hydrogen peroxide H(2)O(2) production and cell death.</text>
</comment>
<dbReference type="PROSITE" id="PS00108">
    <property type="entry name" value="PROTEIN_KINASE_ST"/>
    <property type="match status" value="1"/>
</dbReference>
<dbReference type="InterPro" id="IPR008271">
    <property type="entry name" value="Ser/Thr_kinase_AS"/>
</dbReference>
<evidence type="ECO:0000256" key="16">
    <source>
        <dbReference type="ARBA" id="ARBA00023170"/>
    </source>
</evidence>
<feature type="signal peptide" evidence="23">
    <location>
        <begin position="1"/>
        <end position="19"/>
    </location>
</feature>
<dbReference type="GO" id="GO:0005524">
    <property type="term" value="F:ATP binding"/>
    <property type="evidence" value="ECO:0007669"/>
    <property type="project" value="UniProtKB-UniRule"/>
</dbReference>
<keyword evidence="7 22" id="KW-0812">Transmembrane</keyword>
<dbReference type="FunFam" id="3.30.200.20:FF:000168">
    <property type="entry name" value="L-type lectin-domain containing receptor kinase IX.1"/>
    <property type="match status" value="1"/>
</dbReference>
<dbReference type="Proteomes" id="UP001408789">
    <property type="component" value="Unassembled WGS sequence"/>
</dbReference>
<keyword evidence="10 21" id="KW-0547">Nucleotide-binding</keyword>
<evidence type="ECO:0000256" key="12">
    <source>
        <dbReference type="ARBA" id="ARBA00022821"/>
    </source>
</evidence>
<evidence type="ECO:0000256" key="3">
    <source>
        <dbReference type="ARBA" id="ARBA00010217"/>
    </source>
</evidence>
<protein>
    <recommendedName>
        <fullName evidence="24">Protein kinase domain-containing protein</fullName>
    </recommendedName>
</protein>
<dbReference type="GO" id="GO:0002229">
    <property type="term" value="P:defense response to oomycetes"/>
    <property type="evidence" value="ECO:0007669"/>
    <property type="project" value="UniProtKB-ARBA"/>
</dbReference>
<keyword evidence="15 22" id="KW-0472">Membrane</keyword>
<dbReference type="PROSITE" id="PS00107">
    <property type="entry name" value="PROTEIN_KINASE_ATP"/>
    <property type="match status" value="1"/>
</dbReference>
<proteinExistence type="inferred from homology"/>
<dbReference type="AlphaFoldDB" id="A0AAP0GVD1"/>
<evidence type="ECO:0000256" key="20">
    <source>
        <dbReference type="ARBA" id="ARBA00063357"/>
    </source>
</evidence>
<evidence type="ECO:0000256" key="8">
    <source>
        <dbReference type="ARBA" id="ARBA00022729"/>
    </source>
</evidence>
<dbReference type="InterPro" id="IPR050528">
    <property type="entry name" value="L-type_Lectin-RKs"/>
</dbReference>
<comment type="similarity">
    <text evidence="2">In the N-terminal section; belongs to the leguminous lectin family.</text>
</comment>
<evidence type="ECO:0000256" key="17">
    <source>
        <dbReference type="ARBA" id="ARBA00023180"/>
    </source>
</evidence>
<dbReference type="FunFam" id="1.10.510.10:FF:000240">
    <property type="entry name" value="Lectin-domain containing receptor kinase A4.3"/>
    <property type="match status" value="1"/>
</dbReference>
<dbReference type="Pfam" id="PF00139">
    <property type="entry name" value="Lectin_legB"/>
    <property type="match status" value="1"/>
</dbReference>
<dbReference type="InterPro" id="IPR011009">
    <property type="entry name" value="Kinase-like_dom_sf"/>
</dbReference>
<evidence type="ECO:0000313" key="26">
    <source>
        <dbReference type="EMBL" id="KAK9061949.1"/>
    </source>
</evidence>
<comment type="subunit">
    <text evidence="20">Interacts with ABCG40.</text>
</comment>
<dbReference type="InterPro" id="IPR017441">
    <property type="entry name" value="Protein_kinase_ATP_BS"/>
</dbReference>
<dbReference type="FunFam" id="2.60.120.200:FF:000103">
    <property type="entry name" value="L-type lectin-domain containing receptor kinase IX.1"/>
    <property type="match status" value="1"/>
</dbReference>
<dbReference type="PROSITE" id="PS00308">
    <property type="entry name" value="LECTIN_LEGUME_ALPHA"/>
    <property type="match status" value="1"/>
</dbReference>
<dbReference type="CDD" id="cd14066">
    <property type="entry name" value="STKc_IRAK"/>
    <property type="match status" value="1"/>
</dbReference>
<dbReference type="SMART" id="SM00220">
    <property type="entry name" value="S_TKc"/>
    <property type="match status" value="1"/>
</dbReference>
<dbReference type="PANTHER" id="PTHR27007">
    <property type="match status" value="1"/>
</dbReference>
<evidence type="ECO:0000256" key="23">
    <source>
        <dbReference type="SAM" id="SignalP"/>
    </source>
</evidence>
<comment type="similarity">
    <text evidence="3">In the C-terminal section; belongs to the protein kinase superfamily. Ser/Thr protein kinase family.</text>
</comment>
<comment type="subcellular location">
    <subcellularLocation>
        <location evidence="1">Cell membrane</location>
        <topology evidence="1">Single-pass type I membrane protein</topology>
    </subcellularLocation>
</comment>
<organism evidence="26 27">
    <name type="scientific">Deinandra increscens subsp. villosa</name>
    <dbReference type="NCBI Taxonomy" id="3103831"/>
    <lineage>
        <taxon>Eukaryota</taxon>
        <taxon>Viridiplantae</taxon>
        <taxon>Streptophyta</taxon>
        <taxon>Embryophyta</taxon>
        <taxon>Tracheophyta</taxon>
        <taxon>Spermatophyta</taxon>
        <taxon>Magnoliopsida</taxon>
        <taxon>eudicotyledons</taxon>
        <taxon>Gunneridae</taxon>
        <taxon>Pentapetalae</taxon>
        <taxon>asterids</taxon>
        <taxon>campanulids</taxon>
        <taxon>Asterales</taxon>
        <taxon>Asteraceae</taxon>
        <taxon>Asteroideae</taxon>
        <taxon>Heliantheae alliance</taxon>
        <taxon>Madieae</taxon>
        <taxon>Madiinae</taxon>
        <taxon>Deinandra</taxon>
    </lineage>
</organism>
<evidence type="ECO:0000256" key="21">
    <source>
        <dbReference type="PROSITE-ProRule" id="PRU10141"/>
    </source>
</evidence>
<dbReference type="InterPro" id="IPR000719">
    <property type="entry name" value="Prot_kinase_dom"/>
</dbReference>
<evidence type="ECO:0000256" key="4">
    <source>
        <dbReference type="ARBA" id="ARBA00022475"/>
    </source>
</evidence>
<keyword evidence="12" id="KW-0611">Plant defense</keyword>
<evidence type="ECO:0000256" key="11">
    <source>
        <dbReference type="ARBA" id="ARBA00022777"/>
    </source>
</evidence>
<feature type="domain" description="Protein kinase" evidence="24">
    <location>
        <begin position="330"/>
        <end position="643"/>
    </location>
</feature>
<reference evidence="26 27" key="1">
    <citation type="submission" date="2024-04" db="EMBL/GenBank/DDBJ databases">
        <title>The reference genome of an endangered Asteraceae, Deinandra increscens subsp. villosa, native to the Central Coast of California.</title>
        <authorList>
            <person name="Guilliams M."/>
            <person name="Hasenstab-Lehman K."/>
            <person name="Meyer R."/>
            <person name="Mcevoy S."/>
        </authorList>
    </citation>
    <scope>NUCLEOTIDE SEQUENCE [LARGE SCALE GENOMIC DNA]</scope>
    <source>
        <tissue evidence="26">Leaf</tissue>
    </source>
</reference>
<evidence type="ECO:0000256" key="2">
    <source>
        <dbReference type="ARBA" id="ARBA00008536"/>
    </source>
</evidence>
<keyword evidence="13 21" id="KW-0067">ATP-binding</keyword>
<evidence type="ECO:0000256" key="18">
    <source>
        <dbReference type="ARBA" id="ARBA00058054"/>
    </source>
</evidence>
<dbReference type="Gene3D" id="1.10.510.10">
    <property type="entry name" value="Transferase(Phosphotransferase) domain 1"/>
    <property type="match status" value="1"/>
</dbReference>
<feature type="chain" id="PRO_5044711469" description="Protein kinase domain-containing protein" evidence="23">
    <location>
        <begin position="20"/>
        <end position="643"/>
    </location>
</feature>
<evidence type="ECO:0000256" key="7">
    <source>
        <dbReference type="ARBA" id="ARBA00022692"/>
    </source>
</evidence>
<keyword evidence="9" id="KW-0430">Lectin</keyword>
<keyword evidence="16" id="KW-0675">Receptor</keyword>
<keyword evidence="11" id="KW-0418">Kinase</keyword>
<comment type="function">
    <text evidence="18">Involved in resistance response to the pathogenic oomycetes Phytophthora infestans and Phytophthora capsici.</text>
</comment>
<dbReference type="PROSITE" id="PS50011">
    <property type="entry name" value="PROTEIN_KINASE_DOM"/>
    <property type="match status" value="1"/>
</dbReference>
<evidence type="ECO:0000256" key="10">
    <source>
        <dbReference type="ARBA" id="ARBA00022741"/>
    </source>
</evidence>
<dbReference type="GO" id="GO:0009626">
    <property type="term" value="P:plant-type hypersensitive response"/>
    <property type="evidence" value="ECO:0007669"/>
    <property type="project" value="UniProtKB-ARBA"/>
</dbReference>
<dbReference type="EMBL" id="JBCNJP010000019">
    <property type="protein sequence ID" value="KAK9061947.1"/>
    <property type="molecule type" value="Genomic_DNA"/>
</dbReference>